<dbReference type="RefSeq" id="WP_022513525.1">
    <property type="nucleotide sequence ID" value="NZ_CP017037.1"/>
</dbReference>
<keyword evidence="5" id="KW-0133">Cell shape</keyword>
<dbReference type="NCBIfam" id="TIGR03426">
    <property type="entry name" value="shape_MreD"/>
    <property type="match status" value="1"/>
</dbReference>
<dbReference type="Pfam" id="PF04093">
    <property type="entry name" value="MreD"/>
    <property type="match status" value="1"/>
</dbReference>
<dbReference type="OrthoDB" id="9796616at2"/>
<proteinExistence type="inferred from homology"/>
<dbReference type="InterPro" id="IPR007227">
    <property type="entry name" value="Cell_shape_determining_MreD"/>
</dbReference>
<evidence type="ECO:0000256" key="7">
    <source>
        <dbReference type="ARBA" id="ARBA00023136"/>
    </source>
</evidence>
<reference evidence="10 12" key="3">
    <citation type="submission" date="2018-08" db="EMBL/GenBank/DDBJ databases">
        <title>Draft genome sequence of Dialister pneumosintes KCOM 1685.</title>
        <authorList>
            <person name="Kook J.-K."/>
            <person name="Park S.-N."/>
            <person name="Lim Y.K."/>
        </authorList>
    </citation>
    <scope>NUCLEOTIDE SEQUENCE [LARGE SCALE GENOMIC DNA]</scope>
    <source>
        <strain evidence="10 12">KCOM 1685</strain>
    </source>
</reference>
<dbReference type="STRING" id="39950.BCB69_03170"/>
<organism evidence="9 11">
    <name type="scientific">Dialister pneumosintes</name>
    <dbReference type="NCBI Taxonomy" id="39950"/>
    <lineage>
        <taxon>Bacteria</taxon>
        <taxon>Bacillati</taxon>
        <taxon>Bacillota</taxon>
        <taxon>Negativicutes</taxon>
        <taxon>Veillonellales</taxon>
        <taxon>Veillonellaceae</taxon>
        <taxon>Dialister</taxon>
    </lineage>
</organism>
<evidence type="ECO:0000256" key="3">
    <source>
        <dbReference type="ARBA" id="ARBA00022475"/>
    </source>
</evidence>
<gene>
    <name evidence="10" type="primary">mreD</name>
    <name evidence="9" type="ORF">BCB69_03170</name>
    <name evidence="10" type="ORF">DX915_00020</name>
</gene>
<keyword evidence="3" id="KW-1003">Cell membrane</keyword>
<feature type="transmembrane region" description="Helical" evidence="8">
    <location>
        <begin position="95"/>
        <end position="117"/>
    </location>
</feature>
<evidence type="ECO:0000256" key="5">
    <source>
        <dbReference type="ARBA" id="ARBA00022960"/>
    </source>
</evidence>
<dbReference type="EMBL" id="QWKU01000001">
    <property type="protein sequence ID" value="RID93973.1"/>
    <property type="molecule type" value="Genomic_DNA"/>
</dbReference>
<evidence type="ECO:0000313" key="11">
    <source>
        <dbReference type="Proteomes" id="UP000094757"/>
    </source>
</evidence>
<keyword evidence="7 8" id="KW-0472">Membrane</keyword>
<keyword evidence="6 8" id="KW-1133">Transmembrane helix</keyword>
<evidence type="ECO:0000256" key="2">
    <source>
        <dbReference type="ARBA" id="ARBA00007776"/>
    </source>
</evidence>
<dbReference type="KEGG" id="dpn:BCB69_03170"/>
<evidence type="ECO:0000313" key="10">
    <source>
        <dbReference type="EMBL" id="RID93973.1"/>
    </source>
</evidence>
<dbReference type="Proteomes" id="UP000266262">
    <property type="component" value="Unassembled WGS sequence"/>
</dbReference>
<dbReference type="EMBL" id="CP017037">
    <property type="protein sequence ID" value="AOH39056.1"/>
    <property type="molecule type" value="Genomic_DNA"/>
</dbReference>
<feature type="transmembrane region" description="Helical" evidence="8">
    <location>
        <begin position="7"/>
        <end position="30"/>
    </location>
</feature>
<evidence type="ECO:0000313" key="9">
    <source>
        <dbReference type="EMBL" id="AOH39056.1"/>
    </source>
</evidence>
<sequence>MSVFYMIITGFCVFVIQWSIFPFLCSAIWQPDLWLTLLILSALMYDKKEILIWTIFGGFIQDITSGSMIGTHLLLYTIIALLFFKFVRQKFNRRWYISILAVMIGTFIYTILSGLLITISGENLSLPMYIAFKSVPLMLSNGVSALFMYNLLWNVTIEGESQW</sequence>
<evidence type="ECO:0000313" key="12">
    <source>
        <dbReference type="Proteomes" id="UP000266262"/>
    </source>
</evidence>
<feature type="transmembrane region" description="Helical" evidence="8">
    <location>
        <begin position="50"/>
        <end position="83"/>
    </location>
</feature>
<evidence type="ECO:0000256" key="1">
    <source>
        <dbReference type="ARBA" id="ARBA00004651"/>
    </source>
</evidence>
<evidence type="ECO:0000256" key="4">
    <source>
        <dbReference type="ARBA" id="ARBA00022692"/>
    </source>
</evidence>
<evidence type="ECO:0000256" key="6">
    <source>
        <dbReference type="ARBA" id="ARBA00022989"/>
    </source>
</evidence>
<accession>A0A1B3WDK6</accession>
<feature type="transmembrane region" description="Helical" evidence="8">
    <location>
        <begin position="129"/>
        <end position="152"/>
    </location>
</feature>
<comment type="similarity">
    <text evidence="2">Belongs to the MreD family.</text>
</comment>
<name>A0A1B3WDK6_9FIRM</name>
<evidence type="ECO:0000256" key="8">
    <source>
        <dbReference type="SAM" id="Phobius"/>
    </source>
</evidence>
<protein>
    <submittedName>
        <fullName evidence="9">Rod shape-determining protein MreD</fullName>
    </submittedName>
</protein>
<dbReference type="GO" id="GO:0008360">
    <property type="term" value="P:regulation of cell shape"/>
    <property type="evidence" value="ECO:0007669"/>
    <property type="project" value="UniProtKB-KW"/>
</dbReference>
<dbReference type="AlphaFoldDB" id="A0A1B3WDK6"/>
<comment type="subcellular location">
    <subcellularLocation>
        <location evidence="1">Cell membrane</location>
        <topology evidence="1">Multi-pass membrane protein</topology>
    </subcellularLocation>
</comment>
<dbReference type="GO" id="GO:0005886">
    <property type="term" value="C:plasma membrane"/>
    <property type="evidence" value="ECO:0007669"/>
    <property type="project" value="UniProtKB-SubCell"/>
</dbReference>
<keyword evidence="4 8" id="KW-0812">Transmembrane</keyword>
<reference evidence="11" key="1">
    <citation type="submission" date="2016-08" db="EMBL/GenBank/DDBJ databases">
        <authorList>
            <person name="Holder M.E."/>
            <person name="Ajami N.J."/>
            <person name="Petrosino J.F."/>
        </authorList>
    </citation>
    <scope>NUCLEOTIDE SEQUENCE [LARGE SCALE GENOMIC DNA]</scope>
    <source>
        <strain evidence="11">F0677</strain>
    </source>
</reference>
<reference evidence="9" key="2">
    <citation type="submission" date="2016-08" db="EMBL/GenBank/DDBJ databases">
        <authorList>
            <person name="Seilhamer J.J."/>
        </authorList>
    </citation>
    <scope>NUCLEOTIDE SEQUENCE [LARGE SCALE GENOMIC DNA]</scope>
    <source>
        <strain evidence="9">F0677</strain>
    </source>
</reference>
<keyword evidence="12" id="KW-1185">Reference proteome</keyword>
<dbReference type="Proteomes" id="UP000094757">
    <property type="component" value="Chromosome"/>
</dbReference>